<organism evidence="1">
    <name type="scientific">bioreactor metagenome</name>
    <dbReference type="NCBI Taxonomy" id="1076179"/>
    <lineage>
        <taxon>unclassified sequences</taxon>
        <taxon>metagenomes</taxon>
        <taxon>ecological metagenomes</taxon>
    </lineage>
</organism>
<dbReference type="EMBL" id="VSSQ01065947">
    <property type="protein sequence ID" value="MPN18585.1"/>
    <property type="molecule type" value="Genomic_DNA"/>
</dbReference>
<evidence type="ECO:0000313" key="1">
    <source>
        <dbReference type="EMBL" id="MPN18585.1"/>
    </source>
</evidence>
<proteinExistence type="predicted"/>
<reference evidence="1" key="1">
    <citation type="submission" date="2019-08" db="EMBL/GenBank/DDBJ databases">
        <authorList>
            <person name="Kucharzyk K."/>
            <person name="Murdoch R.W."/>
            <person name="Higgins S."/>
            <person name="Loffler F."/>
        </authorList>
    </citation>
    <scope>NUCLEOTIDE SEQUENCE</scope>
</reference>
<gene>
    <name evidence="1" type="ORF">SDC9_165945</name>
</gene>
<dbReference type="AlphaFoldDB" id="A0A645FVV6"/>
<name>A0A645FVV6_9ZZZZ</name>
<protein>
    <submittedName>
        <fullName evidence="1">Uncharacterized protein</fullName>
    </submittedName>
</protein>
<comment type="caution">
    <text evidence="1">The sequence shown here is derived from an EMBL/GenBank/DDBJ whole genome shotgun (WGS) entry which is preliminary data.</text>
</comment>
<accession>A0A645FVV6</accession>
<sequence length="174" mass="18929">MTIVSVNSHHRGGIEDAPLALQRHIGDHRLGAVKRSVEIHPQHPVKQLRGHFVQRRVPDDARVADEAVNPAEGGIHFGGHCLYSFKVRYVGGKSQQLAARGCARACKVFDGGIHLGLTQIHKGHPCTALGQHLAGLQPDAARAAGYDNYFSLESVHKKCLPILKYRCRPSAATV</sequence>